<sequence length="793" mass="86360">MRKNKNKLVAVIMAFGMTIVPITQVNAMEIGNIDEIVESKTDTSDFGDDYEESSSFEIRSELDLRKFAEMVNSGKDFVGKKVVIPKEIEKIELSGEWTPIGKARIDIHNGKNSSESERSFKGEFDGNGCEISWLRLKNIYANSNTLGLFGAIRNAKVGNLVFTDVNIDIKDLEQSSQKLQTITGTAVGVSLGESDVHDVTVKSGNISIGSGAAIVGMAVNSGNIYNNKNEVDVNTNQNEAILGGIVGKAYYIDSNIDINNNINNANIGSYGITKENEKASVTGGIVGFSSANVFENENIPPENVKESNSVISGGIVGIQTTYGDVFLNKNSTTVTADRFAGGIIGLISYNNHGDERKIGKISVKENKNSADVISNHDRGVVGGIVGQIYNTADVSINTNTASKISGGVKGYSAGIVGNMIFGDNYLFSNDDELNIYVHENISTTDISNLIGNKNRINLYANGENIERHFISENNSNEIKLVQNEDQDKKSNDMEIDEDKFEEGTKEENKIDKDKEIEKEVKDEKVNFESQKIFGKDRYDTAAKVATNLGKYNKAILVNAENSMSDGLSAAGLSGKEKAPILLVKKDSIPQSTLEKLKNVDKVYIIGGNNAISENAEAELKNIKNIKSIERLAGKDRVETSKAVAREIKEYSKAFVVNGYKGEADAMSASPLAAKYKAPIILTNGKNIEVDKKDVEYYVIGGEAVVDNSIVKELSATRISGKDRYETNRKVIARFYKNKSKLYIANGRTLVDALTSSNLAKEDGIVLVSENTDNSILNGKNIIQIGGMNFKIKK</sequence>
<proteinExistence type="predicted"/>
<keyword evidence="3" id="KW-1185">Reference proteome</keyword>
<reference evidence="2 3" key="1">
    <citation type="submission" date="2008-09" db="EMBL/GenBank/DDBJ databases">
        <authorList>
            <person name="Fulton L."/>
            <person name="Clifton S."/>
            <person name="Fulton B."/>
            <person name="Xu J."/>
            <person name="Minx P."/>
            <person name="Pepin K.H."/>
            <person name="Johnson M."/>
            <person name="Thiruvilangam P."/>
            <person name="Bhonagiri V."/>
            <person name="Nash W.E."/>
            <person name="Mardis E.R."/>
            <person name="Wilson R.K."/>
        </authorList>
    </citation>
    <scope>NUCLEOTIDE SEQUENCE [LARGE SCALE GENOMIC DNA]</scope>
    <source>
        <strain evidence="2 3">DSM 13275</strain>
    </source>
</reference>
<dbReference type="STRING" id="500633.CLOHIR_02169"/>
<keyword evidence="1" id="KW-0732">Signal</keyword>
<dbReference type="eggNOG" id="COG2340">
    <property type="taxonomic scope" value="Bacteria"/>
</dbReference>
<dbReference type="InterPro" id="IPR051922">
    <property type="entry name" value="Bact_Sporulation_Assoc"/>
</dbReference>
<evidence type="ECO:0000313" key="3">
    <source>
        <dbReference type="Proteomes" id="UP000003178"/>
    </source>
</evidence>
<feature type="chain" id="PRO_5002843197" evidence="1">
    <location>
        <begin position="28"/>
        <end position="793"/>
    </location>
</feature>
<organism evidence="2 3">
    <name type="scientific">Peptacetobacter hiranonis (strain DSM 13275 / JCM 10541 / KCTC 15199 / TO-931)</name>
    <name type="common">Clostridium hiranonis</name>
    <dbReference type="NCBI Taxonomy" id="500633"/>
    <lineage>
        <taxon>Bacteria</taxon>
        <taxon>Bacillati</taxon>
        <taxon>Bacillota</taxon>
        <taxon>Clostridia</taxon>
        <taxon>Peptostreptococcales</taxon>
        <taxon>Peptostreptococcaceae</taxon>
        <taxon>Peptacetobacter</taxon>
    </lineage>
</organism>
<dbReference type="Proteomes" id="UP000003178">
    <property type="component" value="Unassembled WGS sequence"/>
</dbReference>
<dbReference type="PANTHER" id="PTHR30032:SF8">
    <property type="entry name" value="GERMINATION-SPECIFIC N-ACETYLMURAMOYL-L-ALANINE AMIDASE"/>
    <property type="match status" value="1"/>
</dbReference>
<dbReference type="Pfam" id="PF04122">
    <property type="entry name" value="CW_binding_2"/>
    <property type="match status" value="3"/>
</dbReference>
<dbReference type="AlphaFoldDB" id="B6G207"/>
<name>B6G207_PEPHT</name>
<feature type="signal peptide" evidence="1">
    <location>
        <begin position="1"/>
        <end position="27"/>
    </location>
</feature>
<protein>
    <submittedName>
        <fullName evidence="2">Putative cell wall binding repeat 2</fullName>
    </submittedName>
</protein>
<dbReference type="OrthoDB" id="3648721at2"/>
<dbReference type="PANTHER" id="PTHR30032">
    <property type="entry name" value="N-ACETYLMURAMOYL-L-ALANINE AMIDASE-RELATED"/>
    <property type="match status" value="1"/>
</dbReference>
<reference evidence="2 3" key="2">
    <citation type="submission" date="2008-10" db="EMBL/GenBank/DDBJ databases">
        <title>Draft genome sequence of Clostridium hiranonis (DSM 13275).</title>
        <authorList>
            <person name="Sudarsanam P."/>
            <person name="Ley R."/>
            <person name="Guruge J."/>
            <person name="Turnbaugh P.J."/>
            <person name="Mahowald M."/>
            <person name="Liep D."/>
            <person name="Gordon J."/>
        </authorList>
    </citation>
    <scope>NUCLEOTIDE SEQUENCE [LARGE SCALE GENOMIC DNA]</scope>
    <source>
        <strain evidence="2 3">DSM 13275</strain>
    </source>
</reference>
<dbReference type="RefSeq" id="WP_006441007.1">
    <property type="nucleotide sequence ID" value="NZ_DS995361.1"/>
</dbReference>
<gene>
    <name evidence="2" type="ORF">CLOHIR_02169</name>
</gene>
<comment type="caution">
    <text evidence="2">The sequence shown here is derived from an EMBL/GenBank/DDBJ whole genome shotgun (WGS) entry which is preliminary data.</text>
</comment>
<accession>B6G207</accession>
<evidence type="ECO:0000256" key="1">
    <source>
        <dbReference type="SAM" id="SignalP"/>
    </source>
</evidence>
<dbReference type="EMBL" id="ABWP01000086">
    <property type="protein sequence ID" value="EEA84151.1"/>
    <property type="molecule type" value="Genomic_DNA"/>
</dbReference>
<dbReference type="InterPro" id="IPR007253">
    <property type="entry name" value="Cell_wall-bd_2"/>
</dbReference>
<dbReference type="HOGENOM" id="CLU_354024_0_0_9"/>
<dbReference type="Gene3D" id="2.160.20.110">
    <property type="match status" value="1"/>
</dbReference>
<dbReference type="Gene3D" id="3.40.50.12090">
    <property type="match status" value="2"/>
</dbReference>
<evidence type="ECO:0000313" key="2">
    <source>
        <dbReference type="EMBL" id="EEA84151.1"/>
    </source>
</evidence>